<comment type="caution">
    <text evidence="4">The sequence shown here is derived from an EMBL/GenBank/DDBJ whole genome shotgun (WGS) entry which is preliminary data.</text>
</comment>
<feature type="chain" id="PRO_5038783889" evidence="3">
    <location>
        <begin position="25"/>
        <end position="448"/>
    </location>
</feature>
<dbReference type="eggNOG" id="COG3209">
    <property type="taxonomic scope" value="Bacteria"/>
</dbReference>
<dbReference type="RefSeq" id="WP_008789112.1">
    <property type="nucleotide sequence ID" value="NZ_GL636579.1"/>
</dbReference>
<protein>
    <submittedName>
        <fullName evidence="4">Uncharacterized protein</fullName>
    </submittedName>
</protein>
<comment type="subcellular location">
    <subcellularLocation>
        <location evidence="1">Cell envelope</location>
    </subcellularLocation>
</comment>
<dbReference type="Pfam" id="PF09479">
    <property type="entry name" value="Flg_new"/>
    <property type="match status" value="2"/>
</dbReference>
<reference evidence="4 5" key="1">
    <citation type="submission" date="2010-12" db="EMBL/GenBank/DDBJ databases">
        <title>The Genome Sequence of Coprobacillus sp. strain 29_1.</title>
        <authorList>
            <consortium name="The Broad Institute Genome Sequencing Platform"/>
            <person name="Earl A."/>
            <person name="Ward D."/>
            <person name="Feldgarden M."/>
            <person name="Gevers D."/>
            <person name="Daigneault M."/>
            <person name="Sibley C.D."/>
            <person name="White A."/>
            <person name="Strauss J."/>
            <person name="Allen-Vercoe E."/>
            <person name="Young S.K."/>
            <person name="Zeng Q."/>
            <person name="Gargeya S."/>
            <person name="Fitzgerald M."/>
            <person name="Haas B."/>
            <person name="Abouelleil A."/>
            <person name="Alvarado L."/>
            <person name="Arachchi H.M."/>
            <person name="Berlin A."/>
            <person name="Brown A."/>
            <person name="Chapman S.B."/>
            <person name="Chen Z."/>
            <person name="Dunbar C."/>
            <person name="Freedman E."/>
            <person name="Gearin G."/>
            <person name="Gellesch M."/>
            <person name="Goldberg J."/>
            <person name="Griggs A."/>
            <person name="Gujja S."/>
            <person name="Heilman E."/>
            <person name="Heiman D."/>
            <person name="Howarth C."/>
            <person name="Larson L."/>
            <person name="Lui A."/>
            <person name="MacDonald P.J.P."/>
            <person name="Mehta T."/>
            <person name="Montmayeur A."/>
            <person name="Murphy C."/>
            <person name="Neiman D."/>
            <person name="Pearson M."/>
            <person name="Priest M."/>
            <person name="Roberts A."/>
            <person name="Saif S."/>
            <person name="Shea T."/>
            <person name="Shenoy N."/>
            <person name="Sisk P."/>
            <person name="Stolte C."/>
            <person name="Sykes S."/>
            <person name="White J."/>
            <person name="Yandava C."/>
            <person name="Nusbaum C."/>
            <person name="Birren B."/>
        </authorList>
    </citation>
    <scope>NUCLEOTIDE SEQUENCE [LARGE SCALE GENOMIC DNA]</scope>
    <source>
        <strain evidence="4 5">29_1</strain>
    </source>
</reference>
<proteinExistence type="predicted"/>
<evidence type="ECO:0000313" key="5">
    <source>
        <dbReference type="Proteomes" id="UP000003157"/>
    </source>
</evidence>
<dbReference type="InterPro" id="IPR042229">
    <property type="entry name" value="Listeria/Bacterioides_rpt_sf"/>
</dbReference>
<dbReference type="NCBIfam" id="TIGR02543">
    <property type="entry name" value="List_Bact_rpt"/>
    <property type="match status" value="2"/>
</dbReference>
<sequence length="448" mass="49258">MRKKVLLKVSACCLVVIMSFNVLIQGTLATKEKSTIPISHDDTETVSHSKNTPNPETDFDFSSSTGTITKYKGSAGTVIIPDTIGGIPVKVIGDDAFNYARINKKVLSITLPSTLKSIGNSAFYNQDISYIDFPNGLDRIEGQAFLNCTQLKEVILPDSVSTLGESAFKQCESIEKVVLSSNLTEIPNSCFYSWTKQGALNDIIFKEGLEVIGANAFMNQSLKNVQLPNSVRIIDQQVFARQADASNHGDFYIGTGIEEIRSQNGIPNIANAFSGWKGRIIFPLTKDVIDSRGANAILDYPNSSFKVFYANIVDYNTNGGNPASIPSETVLFEDTIKSIPVQPIKDGFSFAGWYSDSALTNLWNFTTSKVTSDITLYAKWVPIEWTITFDTNGGSAIEKQKVNMYDFISEPSTPIKNGYTFAGWYSDSALTNPWNFTTSKVTSDITLY</sequence>
<evidence type="ECO:0000256" key="1">
    <source>
        <dbReference type="ARBA" id="ARBA00004196"/>
    </source>
</evidence>
<dbReference type="GO" id="GO:0030313">
    <property type="term" value="C:cell envelope"/>
    <property type="evidence" value="ECO:0007669"/>
    <property type="project" value="UniProtKB-SubCell"/>
</dbReference>
<gene>
    <name evidence="4" type="ORF">HMPREF9488_02012</name>
</gene>
<dbReference type="InterPro" id="IPR032675">
    <property type="entry name" value="LRR_dom_sf"/>
</dbReference>
<dbReference type="EMBL" id="ADKX01000033">
    <property type="protein sequence ID" value="EFW04887.1"/>
    <property type="molecule type" value="Genomic_DNA"/>
</dbReference>
<feature type="region of interest" description="Disordered" evidence="2">
    <location>
        <begin position="39"/>
        <end position="59"/>
    </location>
</feature>
<feature type="non-terminal residue" evidence="4">
    <location>
        <position position="448"/>
    </location>
</feature>
<dbReference type="InterPro" id="IPR026906">
    <property type="entry name" value="LRR_5"/>
</dbReference>
<evidence type="ECO:0000256" key="3">
    <source>
        <dbReference type="SAM" id="SignalP"/>
    </source>
</evidence>
<evidence type="ECO:0000313" key="4">
    <source>
        <dbReference type="EMBL" id="EFW04887.1"/>
    </source>
</evidence>
<organism evidence="4 5">
    <name type="scientific">Coprobacillus cateniformis</name>
    <dbReference type="NCBI Taxonomy" id="100884"/>
    <lineage>
        <taxon>Bacteria</taxon>
        <taxon>Bacillati</taxon>
        <taxon>Bacillota</taxon>
        <taxon>Erysipelotrichia</taxon>
        <taxon>Erysipelotrichales</taxon>
        <taxon>Coprobacillaceae</taxon>
        <taxon>Coprobacillus</taxon>
    </lineage>
</organism>
<dbReference type="PANTHER" id="PTHR45661:SF3">
    <property type="entry name" value="IG-LIKE DOMAIN-CONTAINING PROTEIN"/>
    <property type="match status" value="1"/>
</dbReference>
<dbReference type="eggNOG" id="COG3291">
    <property type="taxonomic scope" value="Bacteria"/>
</dbReference>
<name>E7GB71_9FIRM</name>
<dbReference type="InterPro" id="IPR053139">
    <property type="entry name" value="Surface_bspA-like"/>
</dbReference>
<dbReference type="HOGENOM" id="CLU_657013_0_0_9"/>
<dbReference type="Pfam" id="PF13306">
    <property type="entry name" value="LRR_5"/>
    <property type="match status" value="1"/>
</dbReference>
<dbReference type="InterPro" id="IPR013378">
    <property type="entry name" value="InlB-like_B-rpt"/>
</dbReference>
<keyword evidence="3" id="KW-0732">Signal</keyword>
<dbReference type="Proteomes" id="UP000003157">
    <property type="component" value="Unassembled WGS sequence"/>
</dbReference>
<dbReference type="Gene3D" id="2.60.40.4270">
    <property type="entry name" value="Listeria-Bacteroides repeat domain"/>
    <property type="match status" value="2"/>
</dbReference>
<dbReference type="Gene3D" id="3.80.10.10">
    <property type="entry name" value="Ribonuclease Inhibitor"/>
    <property type="match status" value="1"/>
</dbReference>
<dbReference type="STRING" id="100884.GCA_000269565_02113"/>
<dbReference type="AlphaFoldDB" id="E7GB71"/>
<feature type="compositionally biased region" description="Polar residues" evidence="2">
    <location>
        <begin position="48"/>
        <end position="59"/>
    </location>
</feature>
<keyword evidence="5" id="KW-1185">Reference proteome</keyword>
<dbReference type="SUPFAM" id="SSF52058">
    <property type="entry name" value="L domain-like"/>
    <property type="match status" value="1"/>
</dbReference>
<evidence type="ECO:0000256" key="2">
    <source>
        <dbReference type="SAM" id="MobiDB-lite"/>
    </source>
</evidence>
<feature type="signal peptide" evidence="3">
    <location>
        <begin position="1"/>
        <end position="24"/>
    </location>
</feature>
<accession>E7GB71</accession>
<dbReference type="PANTHER" id="PTHR45661">
    <property type="entry name" value="SURFACE ANTIGEN"/>
    <property type="match status" value="1"/>
</dbReference>